<dbReference type="Pfam" id="PF13181">
    <property type="entry name" value="TPR_8"/>
    <property type="match status" value="1"/>
</dbReference>
<dbReference type="Pfam" id="PF13432">
    <property type="entry name" value="TPR_16"/>
    <property type="match status" value="1"/>
</dbReference>
<feature type="compositionally biased region" description="Basic and acidic residues" evidence="4">
    <location>
        <begin position="985"/>
        <end position="994"/>
    </location>
</feature>
<keyword evidence="1" id="KW-0677">Repeat</keyword>
<dbReference type="GO" id="GO:0006368">
    <property type="term" value="P:transcription elongation by RNA polymerase II"/>
    <property type="evidence" value="ECO:0007669"/>
    <property type="project" value="TreeGrafter"/>
</dbReference>
<feature type="repeat" description="TPR" evidence="3">
    <location>
        <begin position="378"/>
        <end position="411"/>
    </location>
</feature>
<dbReference type="Proteomes" id="UP001234989">
    <property type="component" value="Chromosome 7"/>
</dbReference>
<dbReference type="EMBL" id="CP133618">
    <property type="protein sequence ID" value="WMV38375.1"/>
    <property type="molecule type" value="Genomic_DNA"/>
</dbReference>
<feature type="compositionally biased region" description="Acidic residues" evidence="4">
    <location>
        <begin position="1151"/>
        <end position="1164"/>
    </location>
</feature>
<evidence type="ECO:0000313" key="5">
    <source>
        <dbReference type="EMBL" id="WMV38375.1"/>
    </source>
</evidence>
<feature type="compositionally biased region" description="Basic and acidic residues" evidence="4">
    <location>
        <begin position="1006"/>
        <end position="1017"/>
    </location>
</feature>
<gene>
    <name evidence="5" type="ORF">MTR67_031760</name>
</gene>
<organism evidence="5 6">
    <name type="scientific">Solanum verrucosum</name>
    <dbReference type="NCBI Taxonomy" id="315347"/>
    <lineage>
        <taxon>Eukaryota</taxon>
        <taxon>Viridiplantae</taxon>
        <taxon>Streptophyta</taxon>
        <taxon>Embryophyta</taxon>
        <taxon>Tracheophyta</taxon>
        <taxon>Spermatophyta</taxon>
        <taxon>Magnoliopsida</taxon>
        <taxon>eudicotyledons</taxon>
        <taxon>Gunneridae</taxon>
        <taxon>Pentapetalae</taxon>
        <taxon>asterids</taxon>
        <taxon>lamiids</taxon>
        <taxon>Solanales</taxon>
        <taxon>Solanaceae</taxon>
        <taxon>Solanoideae</taxon>
        <taxon>Solaneae</taxon>
        <taxon>Solanum</taxon>
    </lineage>
</organism>
<dbReference type="GO" id="GO:0016593">
    <property type="term" value="C:Cdc73/Paf1 complex"/>
    <property type="evidence" value="ECO:0007669"/>
    <property type="project" value="TreeGrafter"/>
</dbReference>
<dbReference type="InterPro" id="IPR031101">
    <property type="entry name" value="Ctr9"/>
</dbReference>
<feature type="compositionally biased region" description="Basic and acidic residues" evidence="4">
    <location>
        <begin position="1054"/>
        <end position="1073"/>
    </location>
</feature>
<dbReference type="SUPFAM" id="SSF48452">
    <property type="entry name" value="TPR-like"/>
    <property type="match status" value="2"/>
</dbReference>
<dbReference type="Gene3D" id="1.25.40.10">
    <property type="entry name" value="Tetratricopeptide repeat domain"/>
    <property type="match status" value="4"/>
</dbReference>
<evidence type="ECO:0000256" key="4">
    <source>
        <dbReference type="SAM" id="MobiDB-lite"/>
    </source>
</evidence>
<feature type="repeat" description="TPR" evidence="3">
    <location>
        <begin position="128"/>
        <end position="161"/>
    </location>
</feature>
<dbReference type="FunFam" id="1.25.40.10:FF:000628">
    <property type="entry name" value="protein CTR9 homolog"/>
    <property type="match status" value="1"/>
</dbReference>
<dbReference type="Pfam" id="PF14559">
    <property type="entry name" value="TPR_19"/>
    <property type="match status" value="2"/>
</dbReference>
<feature type="region of interest" description="Disordered" evidence="4">
    <location>
        <begin position="969"/>
        <end position="1092"/>
    </location>
</feature>
<dbReference type="AlphaFoldDB" id="A0AAF0ZGQ3"/>
<feature type="repeat" description="TPR" evidence="3">
    <location>
        <begin position="162"/>
        <end position="195"/>
    </location>
</feature>
<accession>A0AAF0ZGQ3</accession>
<sequence>MASVYIPVQNSEEEVRVALDQLPRDASDILDILKAEQAPLDLWLIIAREYFKQGKVDQFRQILEEGSSPEIDEYYADVRYERIAILNALGAYYSYLGKIETKQREKEDHFIMATQYYNKASRIDMHEPSTWVGKGQLLLAKGDVEQAFAAFKIVLDGDRDNVPALLGQACVQFSRGRYSDSLELYKRALQVYPDCPAAVRLGIGLCRYKLGQLDKAKQAFCRVLQASLDPENVDALVALAILDLQNNEASGIRRGMEKMQRAFEIYPYCAMALNYLANHFFFTGQHFLVEQLTETALAVTTHGPTKSHSYYNLARSYHSKGDYEKAGMYYMASVKESSKPHEFVLPYYGLGQVQLKLGDLRSSLANFEKVLEVHPESCEAVKALAHIYVQLGQAEKVQEYLKKATKIDPRDPQAFLDIGELLISNDPAAALEAFKTARNLLKKSNEEVPIELLNNIGVLHFEREEFELATQSFKEALGDGIWIRFLDAKARSEDPTSGGILYPNGEAQSDLLKSAQYPIDASASVRQYKDLQLFHRLEEQGSTVELPWNKVSTLFNMARLLEQLHDTETASIFYRLILFKYPEYADAYLRLASIAKARNNVQLSNELISDALKVNEKYPDALLMLGDLELKNDDWVKAKETFRAAKDATDGNDSYATLCLGNWNYFAAIRNEKRAPKLEATHLEKAKELYTKADHATLSPMGPLVEETPARKPQINNPPDSPSCAGGASVSSDVLFQHNANLYAANGAGVVLAEKGQFDISKDLFTQVQEAASGNVFVQMPDVWINLAHVHFAQGSFALAVKMYQNCLRKFYYNTDSQVLLYLARTHYEAEQWQDCKKTLLRAIHLAPSNYTLRFDTGVALQKFSASTLQKTKRTVDEVRATVAELKNAVRLFSLLSAASNLHVHGFDEKKIETHVGYCKHLLEAAKVHCEAAEREDQQNKQRIELARQVTLAEENRRKAEEQRKYQLERRKQEDELKQVMQQEQHLERIKEQWKSSTPASKRKDRPQNEDDEGGHGERRRKKGGKRRKRDKKSHYESEEAEAEMDDQEEVEDVDRNRNYEESYDQTNDHDDQAENNPQDLLAAAGLEDSDAEDDTVISLSSLGAYMFSPSTVTRLVQGMERVAPSSNASRRRQALSESDEDEPLQRQGSDGEDGENVAADDDE</sequence>
<evidence type="ECO:0000256" key="2">
    <source>
        <dbReference type="ARBA" id="ARBA00022803"/>
    </source>
</evidence>
<dbReference type="SUPFAM" id="SSF81901">
    <property type="entry name" value="HCP-like"/>
    <property type="match status" value="1"/>
</dbReference>
<reference evidence="5" key="1">
    <citation type="submission" date="2023-08" db="EMBL/GenBank/DDBJ databases">
        <title>A de novo genome assembly of Solanum verrucosum Schlechtendal, a Mexican diploid species geographically isolated from the other diploid A-genome species in potato relatives.</title>
        <authorList>
            <person name="Hosaka K."/>
        </authorList>
    </citation>
    <scope>NUCLEOTIDE SEQUENCE</scope>
    <source>
        <tissue evidence="5">Young leaves</tissue>
    </source>
</reference>
<evidence type="ECO:0000256" key="3">
    <source>
        <dbReference type="PROSITE-ProRule" id="PRU00339"/>
    </source>
</evidence>
<dbReference type="PANTHER" id="PTHR14027">
    <property type="entry name" value="RNA POLYMERASE-ASSOCIATED PROTEIN CTR9"/>
    <property type="match status" value="1"/>
</dbReference>
<keyword evidence="2 3" id="KW-0802">TPR repeat</keyword>
<dbReference type="PANTHER" id="PTHR14027:SF2">
    <property type="entry name" value="RNA POLYMERASE-ASSOCIATED PROTEIN CTR9 HOMOLOG"/>
    <property type="match status" value="1"/>
</dbReference>
<dbReference type="GO" id="GO:0000993">
    <property type="term" value="F:RNA polymerase II complex binding"/>
    <property type="evidence" value="ECO:0007669"/>
    <property type="project" value="TreeGrafter"/>
</dbReference>
<dbReference type="GO" id="GO:0006355">
    <property type="term" value="P:regulation of DNA-templated transcription"/>
    <property type="evidence" value="ECO:0007669"/>
    <property type="project" value="InterPro"/>
</dbReference>
<evidence type="ECO:0000256" key="1">
    <source>
        <dbReference type="ARBA" id="ARBA00022737"/>
    </source>
</evidence>
<name>A0AAF0ZGQ3_SOLVR</name>
<dbReference type="InterPro" id="IPR011990">
    <property type="entry name" value="TPR-like_helical_dom_sf"/>
</dbReference>
<feature type="region of interest" description="Disordered" evidence="4">
    <location>
        <begin position="1120"/>
        <end position="1164"/>
    </location>
</feature>
<dbReference type="PROSITE" id="PS50005">
    <property type="entry name" value="TPR"/>
    <property type="match status" value="4"/>
</dbReference>
<protein>
    <submittedName>
        <fullName evidence="5">Uncharacterized protein</fullName>
    </submittedName>
</protein>
<dbReference type="InterPro" id="IPR019734">
    <property type="entry name" value="TPR_rpt"/>
</dbReference>
<proteinExistence type="predicted"/>
<dbReference type="FunFam" id="1.25.40.10:FF:000328">
    <property type="entry name" value="protein CTR9 homolog"/>
    <property type="match status" value="1"/>
</dbReference>
<dbReference type="SMART" id="SM00028">
    <property type="entry name" value="TPR"/>
    <property type="match status" value="13"/>
</dbReference>
<feature type="repeat" description="TPR" evidence="3">
    <location>
        <begin position="344"/>
        <end position="377"/>
    </location>
</feature>
<feature type="compositionally biased region" description="Acidic residues" evidence="4">
    <location>
        <begin position="1039"/>
        <end position="1053"/>
    </location>
</feature>
<evidence type="ECO:0000313" key="6">
    <source>
        <dbReference type="Proteomes" id="UP001234989"/>
    </source>
</evidence>
<feature type="compositionally biased region" description="Basic and acidic residues" evidence="4">
    <location>
        <begin position="969"/>
        <end position="978"/>
    </location>
</feature>
<keyword evidence="6" id="KW-1185">Reference proteome</keyword>
<dbReference type="FunFam" id="1.25.40.10:FF:000383">
    <property type="entry name" value="Rna polymerase-associated protein ctr9"/>
    <property type="match status" value="1"/>
</dbReference>
<feature type="compositionally biased region" description="Basic residues" evidence="4">
    <location>
        <begin position="1018"/>
        <end position="1033"/>
    </location>
</feature>